<gene>
    <name evidence="3" type="ORF">NDI56_01570</name>
</gene>
<dbReference type="InterPro" id="IPR050952">
    <property type="entry name" value="TRIM-NHL_E3_ligases"/>
</dbReference>
<reference evidence="3 4" key="1">
    <citation type="submission" date="2022-06" db="EMBL/GenBank/DDBJ databases">
        <title>Haloarcula sp. a new haloarchaeum isolate from saline soil.</title>
        <authorList>
            <person name="Strakova D."/>
            <person name="Galisteo C."/>
            <person name="Sanchez-Porro C."/>
            <person name="Ventosa A."/>
        </authorList>
    </citation>
    <scope>NUCLEOTIDE SEQUENCE [LARGE SCALE GENOMIC DNA]</scope>
    <source>
        <strain evidence="3 4">S1CR25-12</strain>
    </source>
</reference>
<evidence type="ECO:0000313" key="3">
    <source>
        <dbReference type="EMBL" id="MDS0258093.1"/>
    </source>
</evidence>
<evidence type="ECO:0000313" key="4">
    <source>
        <dbReference type="Proteomes" id="UP001259659"/>
    </source>
</evidence>
<dbReference type="EMBL" id="JAMQON010000001">
    <property type="protein sequence ID" value="MDS0258093.1"/>
    <property type="molecule type" value="Genomic_DNA"/>
</dbReference>
<evidence type="ECO:0000256" key="2">
    <source>
        <dbReference type="SAM" id="MobiDB-lite"/>
    </source>
</evidence>
<comment type="caution">
    <text evidence="3">The sequence shown here is derived from an EMBL/GenBank/DDBJ whole genome shotgun (WGS) entry which is preliminary data.</text>
</comment>
<keyword evidence="4" id="KW-1185">Reference proteome</keyword>
<dbReference type="PANTHER" id="PTHR24104">
    <property type="entry name" value="E3 UBIQUITIN-PROTEIN LIGASE NHLRC1-RELATED"/>
    <property type="match status" value="1"/>
</dbReference>
<dbReference type="PANTHER" id="PTHR24104:SF25">
    <property type="entry name" value="PROTEIN LIN-41"/>
    <property type="match status" value="1"/>
</dbReference>
<keyword evidence="1" id="KW-0677">Repeat</keyword>
<dbReference type="PROSITE" id="PS51125">
    <property type="entry name" value="NHL"/>
    <property type="match status" value="1"/>
</dbReference>
<dbReference type="Pfam" id="PF01436">
    <property type="entry name" value="NHL"/>
    <property type="match status" value="1"/>
</dbReference>
<evidence type="ECO:0008006" key="5">
    <source>
        <dbReference type="Google" id="ProtNLM"/>
    </source>
</evidence>
<feature type="region of interest" description="Disordered" evidence="2">
    <location>
        <begin position="1"/>
        <end position="26"/>
    </location>
</feature>
<evidence type="ECO:0000256" key="1">
    <source>
        <dbReference type="ARBA" id="ARBA00022737"/>
    </source>
</evidence>
<dbReference type="Gene3D" id="2.120.10.30">
    <property type="entry name" value="TolB, C-terminal domain"/>
    <property type="match status" value="3"/>
</dbReference>
<dbReference type="RefSeq" id="WP_310917653.1">
    <property type="nucleotide sequence ID" value="NZ_JAMQON010000001.1"/>
</dbReference>
<proteinExistence type="predicted"/>
<dbReference type="InterPro" id="IPR011042">
    <property type="entry name" value="6-blade_b-propeller_TolB-like"/>
</dbReference>
<name>A0ABU2F830_9EURY</name>
<dbReference type="InterPro" id="IPR001258">
    <property type="entry name" value="NHL_repeat"/>
</dbReference>
<accession>A0ABU2F830</accession>
<organism evidence="3 4">
    <name type="scientific">Haloarcula saliterrae</name>
    <dbReference type="NCBI Taxonomy" id="2950534"/>
    <lineage>
        <taxon>Archaea</taxon>
        <taxon>Methanobacteriati</taxon>
        <taxon>Methanobacteriota</taxon>
        <taxon>Stenosarchaea group</taxon>
        <taxon>Halobacteria</taxon>
        <taxon>Halobacteriales</taxon>
        <taxon>Haloarculaceae</taxon>
        <taxon>Haloarcula</taxon>
    </lineage>
</organism>
<dbReference type="SUPFAM" id="SSF75011">
    <property type="entry name" value="3-carboxy-cis,cis-mucoante lactonizing enzyme"/>
    <property type="match status" value="1"/>
</dbReference>
<protein>
    <recommendedName>
        <fullName evidence="5">NHL repeat containing protein</fullName>
    </recommendedName>
</protein>
<dbReference type="SUPFAM" id="SSF63825">
    <property type="entry name" value="YWTD domain"/>
    <property type="match status" value="1"/>
</dbReference>
<dbReference type="Proteomes" id="UP001259659">
    <property type="component" value="Unassembled WGS sequence"/>
</dbReference>
<sequence>MPGRHRETYGTRSPELTPPFPKPADDIGLATPVGVVQDREGRVWVADAGNSRLLVFDRTLERVLGQVGRFGTDPGAFDLPFRLAHHPSEPRVFVTDLGNGRVQELAYGRAGTEGVAVTVEQVFGPESDEFHPNGVAVHEGADGLTIFVADEFYHEDPADTRSRVVVFDGAGSQIGSFRAVTRPDDDAVGLYWPQGLDTDPDGNLLVANTGYGQQAREFGRPPYYANVVRCDREGRGVPFPSTGSPVLDDEFAIPRAVSYLPAEERILVPDIGGGHLYAYSLDGDRRGEVPSVVAPDIETRRFGAPMAVTGYEPAPDADPTGAIRGRVLVTEALDHAVSAYRLRFVAEKKRRLATVDGRRNRAGQFDFASGSAVQRPTDDRVLWVGDGGNGRAQHTGSGLEAPVSPAALPENRFPATLATWHPGDETYLFAADYTADAGEADDDRQLHCYRLRNGEPHHVVSFGGWGYFGGDVRLPRGMAVEPLDRDRARLHVADSLNGRLASWVVNRRTESVEDHDTRGTFGHDAGEFWLPSDVAVGPEATYVADRSNDRLQYDAGDGWQVVGRAGYGDDSGRFLLPTSLALADGYLFVVDLVNRAIKVFETLPGGGIPEEPADSFGTFGGQTAGGDLWFPAMISAVSHDDGVTVLLPDSVLNVVYRFEWTAP</sequence>